<evidence type="ECO:0000256" key="9">
    <source>
        <dbReference type="SAM" id="MobiDB-lite"/>
    </source>
</evidence>
<dbReference type="GO" id="GO:0006890">
    <property type="term" value="P:retrograde vesicle-mediated transport, Golgi to endoplasmic reticulum"/>
    <property type="evidence" value="ECO:0007669"/>
    <property type="project" value="TreeGrafter"/>
</dbReference>
<keyword evidence="4" id="KW-0813">Transport</keyword>
<comment type="subcellular location">
    <subcellularLocation>
        <location evidence="1">Golgi apparatus membrane</location>
        <topology evidence="1">Peripheral membrane protein</topology>
    </subcellularLocation>
</comment>
<reference evidence="10" key="1">
    <citation type="submission" date="2023-06" db="EMBL/GenBank/DDBJ databases">
        <title>Survivors Of The Sea: Transcriptome response of Skeletonema marinoi to long-term dormancy.</title>
        <authorList>
            <person name="Pinder M.I.M."/>
            <person name="Kourtchenko O."/>
            <person name="Robertson E.K."/>
            <person name="Larsson T."/>
            <person name="Maumus F."/>
            <person name="Osuna-Cruz C.M."/>
            <person name="Vancaester E."/>
            <person name="Stenow R."/>
            <person name="Vandepoele K."/>
            <person name="Ploug H."/>
            <person name="Bruchert V."/>
            <person name="Godhe A."/>
            <person name="Topel M."/>
        </authorList>
    </citation>
    <scope>NUCLEOTIDE SEQUENCE</scope>
    <source>
        <strain evidence="10">R05AC</strain>
    </source>
</reference>
<feature type="region of interest" description="Disordered" evidence="9">
    <location>
        <begin position="134"/>
        <end position="178"/>
    </location>
</feature>
<protein>
    <recommendedName>
        <fullName evidence="3">Conserved oligomeric Golgi complex subunit 7</fullName>
    </recommendedName>
    <alternativeName>
        <fullName evidence="8">Component of oligomeric Golgi complex 7</fullName>
    </alternativeName>
</protein>
<evidence type="ECO:0000256" key="2">
    <source>
        <dbReference type="ARBA" id="ARBA00005831"/>
    </source>
</evidence>
<evidence type="ECO:0000256" key="5">
    <source>
        <dbReference type="ARBA" id="ARBA00022927"/>
    </source>
</evidence>
<feature type="region of interest" description="Disordered" evidence="9">
    <location>
        <begin position="880"/>
        <end position="908"/>
    </location>
</feature>
<feature type="compositionally biased region" description="Acidic residues" evidence="9">
    <location>
        <begin position="884"/>
        <end position="905"/>
    </location>
</feature>
<feature type="compositionally biased region" description="Acidic residues" evidence="9">
    <location>
        <begin position="339"/>
        <end position="375"/>
    </location>
</feature>
<sequence>MTSKSPLPRRTSSAMSAYNTTTFDSAHEERLSSLLASSNFSIADYLNLALSSSSDNTNSTNSNQDDDLLEQKMASLALQLQMSTQSCHDEIGRIGAELSAIVPRCAADVTRVKSGLEGMELDVRGLLEGMDDQYHQQQQGSGGKEGGNIHGPDVSGGGSAPKDDDTIITSIDNNTTNPNPLSTLHSLLNLKNHLTTTRSILAAASSWDETINSIPKLLSSSNNNNSGQPNLIEAVAALSKLEQGARALQGMPEGQTERTAAISKLRTQLEVLLKPQLLHALKKMETRLGPLQQCVGMYGTLGKMDVMREEYVRMRPGEVISLWFSFGGHNAAIGKNSVVEDEEEKVMDDEDDLDNDDKTDEEEEAEDFDFSEETTDATTSSSTTNKSSSTQINAKQFIEFLPTFYESVLELLSKERAQSKQVFGPELAPSIVGRVLLECFKPIISSFKSRLGNVCSVPGSGISGNSSSGNDGFGGTEGIAAAYESTIQFLSLAYDQMEPWEGQGCNNQENDHDSASNNDDVMETIRTAFRMIASPFVPYQRALAEAERDPLGKAASMVAKDVRSVVGLQDAADRLGDLAPFMFPLADSAISRFELLTSGYNASATLSLVDNLIATHASELAIAMGSLSGHVSNSKGNEFDEQHANCALEILRIAGSFKRSLKSFDNSVKDRLRSLSDMMLDDTLEQSGGGLPDAIEPAQLRSFLAKEACSLSPDYIDDGTGVKLPASVVELRRLACTTSNSADGTTLFPKSADSVSRLARSCQSFVFEVCYAIPEQNLCGISALPVWKQDGVGSGDEDSYGILPQSFITHVGEHILALVQALEPFASDKEALGLANEVMTRVIEVAVQPWKEFVAAAGVSLTGDEKSQLKSLMRGKEVSQFFGDDGDTDMDNQIEEEDDEEEDPDDKASTAFCNQWLDVVGLAVAGRLLERTMRIPRLGRKGAEHLAADLNYIRNVFTALGVAGHPHPLLGYMAKLVTMDEESLQFKIHSRQGEKTPSDALEVIKRAEIRIAYVRGISVYRYPETCDHST</sequence>
<dbReference type="GO" id="GO:0000139">
    <property type="term" value="C:Golgi membrane"/>
    <property type="evidence" value="ECO:0007669"/>
    <property type="project" value="UniProtKB-SubCell"/>
</dbReference>
<dbReference type="GO" id="GO:0017119">
    <property type="term" value="C:Golgi transport complex"/>
    <property type="evidence" value="ECO:0007669"/>
    <property type="project" value="InterPro"/>
</dbReference>
<keyword evidence="7" id="KW-0472">Membrane</keyword>
<feature type="region of interest" description="Disordered" evidence="9">
    <location>
        <begin position="335"/>
        <end position="388"/>
    </location>
</feature>
<dbReference type="GO" id="GO:0007030">
    <property type="term" value="P:Golgi organization"/>
    <property type="evidence" value="ECO:0007669"/>
    <property type="project" value="TreeGrafter"/>
</dbReference>
<comment type="caution">
    <text evidence="10">The sequence shown here is derived from an EMBL/GenBank/DDBJ whole genome shotgun (WGS) entry which is preliminary data.</text>
</comment>
<dbReference type="EMBL" id="JATAAI010000022">
    <property type="protein sequence ID" value="KAK1737992.1"/>
    <property type="molecule type" value="Genomic_DNA"/>
</dbReference>
<comment type="similarity">
    <text evidence="2">Belongs to the COG7 family.</text>
</comment>
<feature type="compositionally biased region" description="Low complexity" evidence="9">
    <location>
        <begin position="376"/>
        <end position="388"/>
    </location>
</feature>
<feature type="compositionally biased region" description="Gly residues" evidence="9">
    <location>
        <begin position="140"/>
        <end position="159"/>
    </location>
</feature>
<evidence type="ECO:0000313" key="10">
    <source>
        <dbReference type="EMBL" id="KAK1737992.1"/>
    </source>
</evidence>
<evidence type="ECO:0000256" key="6">
    <source>
        <dbReference type="ARBA" id="ARBA00023034"/>
    </source>
</evidence>
<dbReference type="GO" id="GO:0006886">
    <property type="term" value="P:intracellular protein transport"/>
    <property type="evidence" value="ECO:0007669"/>
    <property type="project" value="InterPro"/>
</dbReference>
<evidence type="ECO:0000256" key="4">
    <source>
        <dbReference type="ARBA" id="ARBA00022448"/>
    </source>
</evidence>
<evidence type="ECO:0000313" key="11">
    <source>
        <dbReference type="Proteomes" id="UP001224775"/>
    </source>
</evidence>
<dbReference type="Pfam" id="PF10191">
    <property type="entry name" value="COG7"/>
    <property type="match status" value="1"/>
</dbReference>
<dbReference type="AlphaFoldDB" id="A0AAD8Y2V1"/>
<name>A0AAD8Y2V1_9STRA</name>
<evidence type="ECO:0000256" key="3">
    <source>
        <dbReference type="ARBA" id="ARBA00020984"/>
    </source>
</evidence>
<dbReference type="Proteomes" id="UP001224775">
    <property type="component" value="Unassembled WGS sequence"/>
</dbReference>
<dbReference type="PANTHER" id="PTHR21443">
    <property type="entry name" value="CONSERVED OLIGOMERIC GOLGI COMPLEX COMPONENT 7"/>
    <property type="match status" value="1"/>
</dbReference>
<evidence type="ECO:0000256" key="1">
    <source>
        <dbReference type="ARBA" id="ARBA00004395"/>
    </source>
</evidence>
<evidence type="ECO:0000256" key="8">
    <source>
        <dbReference type="ARBA" id="ARBA00031345"/>
    </source>
</evidence>
<dbReference type="PANTHER" id="PTHR21443:SF0">
    <property type="entry name" value="CONSERVED OLIGOMERIC GOLGI COMPLEX SUBUNIT 7"/>
    <property type="match status" value="1"/>
</dbReference>
<dbReference type="InterPro" id="IPR019335">
    <property type="entry name" value="COG7"/>
</dbReference>
<keyword evidence="5" id="KW-0653">Protein transport</keyword>
<keyword evidence="11" id="KW-1185">Reference proteome</keyword>
<gene>
    <name evidence="10" type="ORF">QTG54_011286</name>
</gene>
<organism evidence="10 11">
    <name type="scientific">Skeletonema marinoi</name>
    <dbReference type="NCBI Taxonomy" id="267567"/>
    <lineage>
        <taxon>Eukaryota</taxon>
        <taxon>Sar</taxon>
        <taxon>Stramenopiles</taxon>
        <taxon>Ochrophyta</taxon>
        <taxon>Bacillariophyta</taxon>
        <taxon>Coscinodiscophyceae</taxon>
        <taxon>Thalassiosirophycidae</taxon>
        <taxon>Thalassiosirales</taxon>
        <taxon>Skeletonemataceae</taxon>
        <taxon>Skeletonema</taxon>
        <taxon>Skeletonema marinoi-dohrnii complex</taxon>
    </lineage>
</organism>
<feature type="compositionally biased region" description="Low complexity" evidence="9">
    <location>
        <begin position="167"/>
        <end position="178"/>
    </location>
</feature>
<evidence type="ECO:0000256" key="7">
    <source>
        <dbReference type="ARBA" id="ARBA00023136"/>
    </source>
</evidence>
<keyword evidence="6" id="KW-0333">Golgi apparatus</keyword>
<proteinExistence type="inferred from homology"/>
<accession>A0AAD8Y2V1</accession>